<protein>
    <submittedName>
        <fullName evidence="2">Galactinol--sucrose galactosyltransferase 1</fullName>
    </submittedName>
</protein>
<dbReference type="GO" id="GO:0016757">
    <property type="term" value="F:glycosyltransferase activity"/>
    <property type="evidence" value="ECO:0007669"/>
    <property type="project" value="UniProtKB-KW"/>
</dbReference>
<evidence type="ECO:0000313" key="2">
    <source>
        <dbReference type="EMBL" id="KAL0353459.1"/>
    </source>
</evidence>
<reference evidence="2" key="1">
    <citation type="submission" date="2020-06" db="EMBL/GenBank/DDBJ databases">
        <authorList>
            <person name="Li T."/>
            <person name="Hu X."/>
            <person name="Zhang T."/>
            <person name="Song X."/>
            <person name="Zhang H."/>
            <person name="Dai N."/>
            <person name="Sheng W."/>
            <person name="Hou X."/>
            <person name="Wei L."/>
        </authorList>
    </citation>
    <scope>NUCLEOTIDE SEQUENCE</scope>
    <source>
        <strain evidence="2">G01</strain>
        <tissue evidence="2">Leaf</tissue>
    </source>
</reference>
<keyword evidence="2" id="KW-0328">Glycosyltransferase</keyword>
<gene>
    <name evidence="2" type="ORF">Sangu_0927200</name>
</gene>
<keyword evidence="2" id="KW-0808">Transferase</keyword>
<dbReference type="EMBL" id="JACGWK010000005">
    <property type="protein sequence ID" value="KAL0353459.1"/>
    <property type="molecule type" value="Genomic_DNA"/>
</dbReference>
<keyword evidence="1" id="KW-0119">Carbohydrate metabolism</keyword>
<comment type="caution">
    <text evidence="2">The sequence shown here is derived from an EMBL/GenBank/DDBJ whole genome shotgun (WGS) entry which is preliminary data.</text>
</comment>
<name>A0AAW2PC48_9LAMI</name>
<evidence type="ECO:0000256" key="1">
    <source>
        <dbReference type="ARBA" id="ARBA00023277"/>
    </source>
</evidence>
<sequence length="155" mass="16843">MARMVDGGSRPDLSLADGKLRVSGNCILSDVHDSIFLTPSETNQGTFIGVKGIKNFVSLSVQVVVDDPVYGDMWAGHTLRDSVFNGGRDFRAVLQGNAHDELEICLESGDPSVLQFEGRHLVYVAAGLDPYSVIEKSIKMLVDQSFPCSLGRTRI</sequence>
<reference evidence="2" key="2">
    <citation type="journal article" date="2024" name="Plant">
        <title>Genomic evolution and insights into agronomic trait innovations of Sesamum species.</title>
        <authorList>
            <person name="Miao H."/>
            <person name="Wang L."/>
            <person name="Qu L."/>
            <person name="Liu H."/>
            <person name="Sun Y."/>
            <person name="Le M."/>
            <person name="Wang Q."/>
            <person name="Wei S."/>
            <person name="Zheng Y."/>
            <person name="Lin W."/>
            <person name="Duan Y."/>
            <person name="Cao H."/>
            <person name="Xiong S."/>
            <person name="Wang X."/>
            <person name="Wei L."/>
            <person name="Li C."/>
            <person name="Ma Q."/>
            <person name="Ju M."/>
            <person name="Zhao R."/>
            <person name="Li G."/>
            <person name="Mu C."/>
            <person name="Tian Q."/>
            <person name="Mei H."/>
            <person name="Zhang T."/>
            <person name="Gao T."/>
            <person name="Zhang H."/>
        </authorList>
    </citation>
    <scope>NUCLEOTIDE SEQUENCE</scope>
    <source>
        <strain evidence="2">G01</strain>
    </source>
</reference>
<dbReference type="AlphaFoldDB" id="A0AAW2PC48"/>
<dbReference type="Pfam" id="PF05691">
    <property type="entry name" value="Raffinose_syn"/>
    <property type="match status" value="1"/>
</dbReference>
<proteinExistence type="predicted"/>
<accession>A0AAW2PC48</accession>
<organism evidence="2">
    <name type="scientific">Sesamum angustifolium</name>
    <dbReference type="NCBI Taxonomy" id="2727405"/>
    <lineage>
        <taxon>Eukaryota</taxon>
        <taxon>Viridiplantae</taxon>
        <taxon>Streptophyta</taxon>
        <taxon>Embryophyta</taxon>
        <taxon>Tracheophyta</taxon>
        <taxon>Spermatophyta</taxon>
        <taxon>Magnoliopsida</taxon>
        <taxon>eudicotyledons</taxon>
        <taxon>Gunneridae</taxon>
        <taxon>Pentapetalae</taxon>
        <taxon>asterids</taxon>
        <taxon>lamiids</taxon>
        <taxon>Lamiales</taxon>
        <taxon>Pedaliaceae</taxon>
        <taxon>Sesamum</taxon>
    </lineage>
</organism>
<dbReference type="InterPro" id="IPR008811">
    <property type="entry name" value="Glycosyl_hydrolases_36"/>
</dbReference>